<protein>
    <recommendedName>
        <fullName evidence="2">Ragulator complex protein LAMTOR2 homolog</fullName>
    </recommendedName>
</protein>
<reference evidence="4" key="1">
    <citation type="submission" date="2018-04" db="EMBL/GenBank/DDBJ databases">
        <authorList>
            <person name="Go L.Y."/>
            <person name="Mitchell J.A."/>
        </authorList>
    </citation>
    <scope>NUCLEOTIDE SEQUENCE</scope>
    <source>
        <tissue evidence="4">Whole organism</tissue>
    </source>
</reference>
<dbReference type="Gene3D" id="3.30.450.30">
    <property type="entry name" value="Dynein light chain 2a, cytoplasmic"/>
    <property type="match status" value="1"/>
</dbReference>
<dbReference type="GO" id="GO:0032008">
    <property type="term" value="P:positive regulation of TOR signaling"/>
    <property type="evidence" value="ECO:0007669"/>
    <property type="project" value="InterPro"/>
</dbReference>
<dbReference type="FunFam" id="3.30.450.30:FF:000004">
    <property type="entry name" value="ragulator complex protein LAMTOR2"/>
    <property type="match status" value="1"/>
</dbReference>
<evidence type="ECO:0000256" key="1">
    <source>
        <dbReference type="ARBA" id="ARBA00007191"/>
    </source>
</evidence>
<accession>A0A336MTG2</accession>
<dbReference type="SMART" id="SM00960">
    <property type="entry name" value="Robl_LC7"/>
    <property type="match status" value="1"/>
</dbReference>
<evidence type="ECO:0000259" key="3">
    <source>
        <dbReference type="SMART" id="SM00960"/>
    </source>
</evidence>
<comment type="similarity">
    <text evidence="1">Belongs to the GAMAD family.</text>
</comment>
<dbReference type="OMA" id="HCDDGIV"/>
<dbReference type="GO" id="GO:0005085">
    <property type="term" value="F:guanyl-nucleotide exchange factor activity"/>
    <property type="evidence" value="ECO:0007669"/>
    <property type="project" value="InterPro"/>
</dbReference>
<dbReference type="EMBL" id="UFQS01002005">
    <property type="protein sequence ID" value="SSX12937.1"/>
    <property type="molecule type" value="Genomic_DNA"/>
</dbReference>
<reference evidence="5" key="2">
    <citation type="submission" date="2018-07" db="EMBL/GenBank/DDBJ databases">
        <authorList>
            <person name="Quirk P.G."/>
            <person name="Krulwich T.A."/>
        </authorList>
    </citation>
    <scope>NUCLEOTIDE SEQUENCE</scope>
</reference>
<proteinExistence type="inferred from homology"/>
<evidence type="ECO:0000313" key="4">
    <source>
        <dbReference type="EMBL" id="SSX12937.1"/>
    </source>
</evidence>
<dbReference type="InterPro" id="IPR004942">
    <property type="entry name" value="Roadblock/LAMTOR2_dom"/>
</dbReference>
<dbReference type="PANTHER" id="PTHR13323">
    <property type="entry name" value="LATE ENDOSOMAL/LYSOSOMAL MP1 INTERACTING PROTEIN"/>
    <property type="match status" value="1"/>
</dbReference>
<gene>
    <name evidence="5" type="primary">CSON004908</name>
</gene>
<dbReference type="SUPFAM" id="SSF103196">
    <property type="entry name" value="Roadblock/LC7 domain"/>
    <property type="match status" value="1"/>
</dbReference>
<organism evidence="5">
    <name type="scientific">Culicoides sonorensis</name>
    <name type="common">Biting midge</name>
    <dbReference type="NCBI Taxonomy" id="179676"/>
    <lineage>
        <taxon>Eukaryota</taxon>
        <taxon>Metazoa</taxon>
        <taxon>Ecdysozoa</taxon>
        <taxon>Arthropoda</taxon>
        <taxon>Hexapoda</taxon>
        <taxon>Insecta</taxon>
        <taxon>Pterygota</taxon>
        <taxon>Neoptera</taxon>
        <taxon>Endopterygota</taxon>
        <taxon>Diptera</taxon>
        <taxon>Nematocera</taxon>
        <taxon>Chironomoidea</taxon>
        <taxon>Ceratopogonidae</taxon>
        <taxon>Ceratopogoninae</taxon>
        <taxon>Culicoides</taxon>
        <taxon>Monoculicoides</taxon>
    </lineage>
</organism>
<sequence>MLKPKALMQVLSQANTGGVENTLLLNHEGALLAYSGQSTGGSNISLQSAAIASNIWAVYEKHGRMALKENSLKMLVLQCEGGNVAITQVVNLLLCLYANQSVNLGMLVQKAKKLAEYLET</sequence>
<dbReference type="Pfam" id="PF03259">
    <property type="entry name" value="Robl_LC7"/>
    <property type="match status" value="1"/>
</dbReference>
<dbReference type="EMBL" id="UFQT01002005">
    <property type="protein sequence ID" value="SSX32379.1"/>
    <property type="molecule type" value="Genomic_DNA"/>
</dbReference>
<dbReference type="VEuPathDB" id="VectorBase:CSON004908"/>
<evidence type="ECO:0000256" key="2">
    <source>
        <dbReference type="ARBA" id="ARBA00072715"/>
    </source>
</evidence>
<dbReference type="InterPro" id="IPR037587">
    <property type="entry name" value="LAMTOR2-like"/>
</dbReference>
<dbReference type="GO" id="GO:0060090">
    <property type="term" value="F:molecular adaptor activity"/>
    <property type="evidence" value="ECO:0007669"/>
    <property type="project" value="InterPro"/>
</dbReference>
<feature type="domain" description="Roadblock/LAMTOR2" evidence="3">
    <location>
        <begin position="6"/>
        <end position="98"/>
    </location>
</feature>
<name>A0A336MTG2_CULSO</name>
<dbReference type="AlphaFoldDB" id="A0A336MTG2"/>
<dbReference type="GO" id="GO:0005737">
    <property type="term" value="C:cytoplasm"/>
    <property type="evidence" value="ECO:0007669"/>
    <property type="project" value="UniProtKB-ARBA"/>
</dbReference>
<evidence type="ECO:0000313" key="5">
    <source>
        <dbReference type="EMBL" id="SSX32379.1"/>
    </source>
</evidence>